<dbReference type="Gene3D" id="2.60.120.650">
    <property type="entry name" value="Cupin"/>
    <property type="match status" value="1"/>
</dbReference>
<feature type="compositionally biased region" description="Polar residues" evidence="3">
    <location>
        <begin position="1428"/>
        <end position="1437"/>
    </location>
</feature>
<feature type="compositionally biased region" description="Gly residues" evidence="3">
    <location>
        <begin position="180"/>
        <end position="195"/>
    </location>
</feature>
<feature type="compositionally biased region" description="Low complexity" evidence="3">
    <location>
        <begin position="954"/>
        <end position="967"/>
    </location>
</feature>
<evidence type="ECO:0000256" key="3">
    <source>
        <dbReference type="SAM" id="MobiDB-lite"/>
    </source>
</evidence>
<feature type="compositionally biased region" description="Pro residues" evidence="3">
    <location>
        <begin position="727"/>
        <end position="736"/>
    </location>
</feature>
<feature type="compositionally biased region" description="Pro residues" evidence="3">
    <location>
        <begin position="1566"/>
        <end position="1583"/>
    </location>
</feature>
<feature type="compositionally biased region" description="Low complexity" evidence="3">
    <location>
        <begin position="1636"/>
        <end position="1652"/>
    </location>
</feature>
<feature type="compositionally biased region" description="Basic and acidic residues" evidence="3">
    <location>
        <begin position="431"/>
        <end position="467"/>
    </location>
</feature>
<feature type="compositionally biased region" description="Acidic residues" evidence="3">
    <location>
        <begin position="2175"/>
        <end position="2194"/>
    </location>
</feature>
<feature type="compositionally biased region" description="Low complexity" evidence="3">
    <location>
        <begin position="919"/>
        <end position="931"/>
    </location>
</feature>
<feature type="compositionally biased region" description="Gly residues" evidence="3">
    <location>
        <begin position="510"/>
        <end position="519"/>
    </location>
</feature>
<dbReference type="Pfam" id="PF02373">
    <property type="entry name" value="JmjC"/>
    <property type="match status" value="1"/>
</dbReference>
<keyword evidence="8" id="KW-1185">Reference proteome</keyword>
<feature type="compositionally biased region" description="Polar residues" evidence="3">
    <location>
        <begin position="897"/>
        <end position="912"/>
    </location>
</feature>
<dbReference type="SMART" id="SM00501">
    <property type="entry name" value="BRIGHT"/>
    <property type="match status" value="1"/>
</dbReference>
<feature type="compositionally biased region" description="Polar residues" evidence="3">
    <location>
        <begin position="1164"/>
        <end position="1180"/>
    </location>
</feature>
<feature type="region of interest" description="Disordered" evidence="3">
    <location>
        <begin position="2497"/>
        <end position="2518"/>
    </location>
</feature>
<feature type="compositionally biased region" description="Low complexity" evidence="3">
    <location>
        <begin position="399"/>
        <end position="409"/>
    </location>
</feature>
<feature type="region of interest" description="Disordered" evidence="3">
    <location>
        <begin position="1137"/>
        <end position="1186"/>
    </location>
</feature>
<feature type="compositionally biased region" description="Low complexity" evidence="3">
    <location>
        <begin position="1705"/>
        <end position="1714"/>
    </location>
</feature>
<feature type="compositionally biased region" description="Basic and acidic residues" evidence="3">
    <location>
        <begin position="845"/>
        <end position="854"/>
    </location>
</feature>
<feature type="compositionally biased region" description="Low complexity" evidence="3">
    <location>
        <begin position="834"/>
        <end position="844"/>
    </location>
</feature>
<dbReference type="PROSITE" id="PS51183">
    <property type="entry name" value="JMJN"/>
    <property type="match status" value="1"/>
</dbReference>
<sequence>MVVSKDSKRRRKETETPPPPTAAATTTTAQTTAASAAAATAVESSPEMPKRTKVQAQRKFAQGQSAPSSSSSSAAAAAAAAAAACMANAGGGPSTSSGGGGGAGGAGEAGGAGADQNQQPPIEILPNKCPKPQDFLTFLCFRNTPALPAHLDFLNQGKSKDSEAASSNNNNNNNNKKGNRGGGAGARGGGGGGGNAKKKRGRPAKGQAAKGQELRSTQSAAAASNKTKAVASTPTTQSATPLPKPPGAAAILPGAVRKRAEVVAEGNRRGAARGRGAAAARATDTKCNTDAKRRSNRSIVKDSKPLIDGSQTDDDDDEDEDQDDDDHDDDDEDEYFSAHDASSRNGIETAAPPEQVETKSEPPAKRGRPAVVKKVTNVETAAVSEKSAAPVKRLRQKESPIFIPSPESSGRMTRQRAFFEPVKVLPVQENENEKDREREKDKQKQKEDKVKSQNEKEEKKLVKDLEPVKAAAAEPKEKTNSSIYAKDAHKQRLENGSGGGATSPATATATGGGVGGGSSSSGKGKKSLNVFDFSSDDEQPLAKTIKLKKGGKASPKKSPGAAAAAVRGRKTAGAGAKKQQQLQQQQQEKAEKTKDKEKAKEDEPKSKLGKNKADDDSPIAPQGLKKPLTQLDKPQARQQRGNKQTKAIKSLPETEEIPTPPQRTPRPSRKTKEAAAIYMGIIGHKLQLADDEEDDLSLSSFPDIPNVKEMEKMENEIKKNAAGKASPAPPPPPQPQPLTTASSASKGGEGTSAQAQEVEKPSAASTPTPTPPTAPATAAAPARRGRPPKQGKGTGAAAAASAAAGAGASTAPPQIEGMLIKKGSLAKVSSGSEQTTTGKGAQTKAKSEQSKKVDSDEEEDFLINEELNETKRKLEKSFSDSDDEPLAIKVPVASHGAGSSSSMLRASNKDTPTNPPSSPAIGAAAPAPTTGKLKSPSPVKPTAGGLPTAAGVGTTVSPLPTTNTTSSQFSMLPVTNKSAASSTLGSMPMPTGNATISPPTFTAPGGGLKPMEKKSPVPTSKILNVPATYALPGQKTSSYLPQASPHYHATGYVRPPPTPTHQFGGGGGAGVAPGGKTPSQAAATTSPLKYQTPPTTYPPPIEAYQCPKINPNFLTPKYERGPLPPRSAPAATNFPTPAPVKFMPTPAPATTTVGGTTSQAGAANTSPAIQSNTSNTNYNKSVQPASPPVVVQPQLVQAQSMSLNLSLPPAAAAAGAPGPPPPTSTAAAPTAIPPAVPSTSAAAAAAAAAAAVAANISTSTQTPPPAHSNSNPNANSTAAAAAAAVAAAAPSGGAAATAVAATIGGTAAVGAADPLKDEIGSILAQANLMPSKEESGKIFGIASVSLAQSSGPDNTKCTLGKCGSIHKPVLGPVVPTEGYFGDQLSSKERRKAKVNMTHEQIQKWLIECSSNPDEIQDDLDDDFDDSLRPQQSTTPPASNARDEKEASTVSLSSSSKNTRGDLGKSDSAWSAKGPSLKATPVMVVPLTRKDQQQQQLSAAVVEESKDTDGMESTPVNLTQKPTTTTAAAEMAEKTTKQAATANEKKTKELTKSSKAAATSTSQKSPTPTPTPTATPPPPQPAAPPAAAATTTTAAGGKQKAEKGKKTPAAGPSSSSTATTPTKRTPVYNQKGSRANQQQQQQQAQQQQQQQQQTHQAESKTTTNPSQKRGSDPSIYAFGKEEESSTSKPTNRRRLEAPTPPPPLAAPATANSSATVPNALSERSPTKKRAAAAAAATAVQLTLSPTENCKIEGAVKTKAATGRVTKKQQKEQQKQQQLEQQQQQVATSGGDSDNEGATFYIPLQGAGVGGTGDPTGIQGVAVKLGREGPDGPNQKVVMQATLVTKAQMDTNSKPLPESLNTNELVKTLLHAASSNNDAASSAASIKSLPKASTSAAAAAAAAASAATATGTGTGTTGTGTGTGTSLVRVNSNSSLFSGSVKSRTAAQTSSTAAAIAKKYKDDTPIKMANNTAFPRHDDPTQMVEAPIFRPSEKEFADPIEFIERITPLAARFGICKIIPPASFKPECRISDEMRFTAYNQYVHKMLHRWGPSAKELSAIKKYLTTQSIVMNHPPWIGGMEVDLPRLYHTVQELGGLKEVIEKKKWSRVAEEMCIPKLAQDRVTKLDDIYCKYLLPYDTLSPAERQKLFDEVEADWAKREARARRNADRFVNTESVSNEEDDVSSDEDEESEEEIDGVSMECIVKGRSMPLSQFYRIARNTMALWFKSTDPTVNEVEAEFWRHVAVRDSHVCVHSGSIDSSGWGYGFPSPGPKGKGSNYARHPWNLKVLTNNAGSVLRSLGPVMGVTVPTLHVGMLFSACCWYRDPHGLSWIEYLHTGASKLWYGIPDDQSANFRAALTSLIPTHCQNKTIWLPCDTVMVPPHMLTDRGVSLCRIEQKPGEFIVVFPRAYTSSLATGYVVSESVYFATMSWLDLAKDDFRDIHESCEPAMFSLEQLLFALGYDQRVNSEALQQMLPMLNEVCEKESAAREQLRAAGVTSTEKVQAEKGQKASKKQQQPPHKSIESECDLCRANLYISMVRTEEGNVYCLQHALKNLNNGNIQAKQCKLIYAYNLDDIQQLIRQLQEKIHHKAVVKKK</sequence>
<dbReference type="GO" id="GO:0006338">
    <property type="term" value="P:chromatin remodeling"/>
    <property type="evidence" value="ECO:0007669"/>
    <property type="project" value="TreeGrafter"/>
</dbReference>
<gene>
    <name evidence="7" type="primary">Dwil\GK20560</name>
    <name evidence="7" type="ORF">Dwil_GK20560</name>
</gene>
<dbReference type="EMBL" id="CH964101">
    <property type="protein sequence ID" value="EDW79586.1"/>
    <property type="molecule type" value="Genomic_DNA"/>
</dbReference>
<dbReference type="GO" id="GO:0005634">
    <property type="term" value="C:nucleus"/>
    <property type="evidence" value="ECO:0007669"/>
    <property type="project" value="UniProtKB-SubCell"/>
</dbReference>
<evidence type="ECO:0000256" key="1">
    <source>
        <dbReference type="ARBA" id="ARBA00004123"/>
    </source>
</evidence>
<accession>B4N5E7</accession>
<feature type="compositionally biased region" description="Basic and acidic residues" evidence="3">
    <location>
        <begin position="706"/>
        <end position="719"/>
    </location>
</feature>
<feature type="compositionally biased region" description="Polar residues" evidence="3">
    <location>
        <begin position="738"/>
        <end position="755"/>
    </location>
</feature>
<evidence type="ECO:0000313" key="8">
    <source>
        <dbReference type="Proteomes" id="UP000007798"/>
    </source>
</evidence>
<dbReference type="PANTHER" id="PTHR10694">
    <property type="entry name" value="LYSINE-SPECIFIC DEMETHYLASE"/>
    <property type="match status" value="1"/>
</dbReference>
<dbReference type="STRING" id="7260.B4N5E7"/>
<feature type="compositionally biased region" description="Gly residues" evidence="3">
    <location>
        <begin position="89"/>
        <end position="113"/>
    </location>
</feature>
<feature type="compositionally biased region" description="Polar residues" evidence="3">
    <location>
        <begin position="1079"/>
        <end position="1089"/>
    </location>
</feature>
<feature type="region of interest" description="Disordered" evidence="3">
    <location>
        <begin position="2168"/>
        <end position="2194"/>
    </location>
</feature>
<feature type="compositionally biased region" description="Polar residues" evidence="3">
    <location>
        <begin position="968"/>
        <end position="985"/>
    </location>
</feature>
<feature type="compositionally biased region" description="Basic and acidic residues" evidence="3">
    <location>
        <begin position="1542"/>
        <end position="1551"/>
    </location>
</feature>
<feature type="region of interest" description="Disordered" evidence="3">
    <location>
        <begin position="152"/>
        <end position="676"/>
    </location>
</feature>
<dbReference type="OMA" id="SAWSAKG"/>
<dbReference type="PhylomeDB" id="B4N5E7"/>
<dbReference type="SMART" id="SM01014">
    <property type="entry name" value="ARID"/>
    <property type="match status" value="1"/>
</dbReference>
<feature type="compositionally biased region" description="Low complexity" evidence="3">
    <location>
        <begin position="1606"/>
        <end position="1625"/>
    </location>
</feature>
<feature type="region of interest" description="Disordered" evidence="3">
    <location>
        <begin position="1758"/>
        <end position="1812"/>
    </location>
</feature>
<dbReference type="OrthoDB" id="8951118at2759"/>
<feature type="compositionally biased region" description="Basic and acidic residues" evidence="3">
    <location>
        <begin position="868"/>
        <end position="879"/>
    </location>
</feature>
<feature type="compositionally biased region" description="Low complexity" evidence="3">
    <location>
        <begin position="65"/>
        <end position="88"/>
    </location>
</feature>
<feature type="domain" description="ARID" evidence="4">
    <location>
        <begin position="2048"/>
        <end position="2140"/>
    </location>
</feature>
<feature type="compositionally biased region" description="Polar residues" evidence="3">
    <location>
        <begin position="1626"/>
        <end position="1635"/>
    </location>
</feature>
<dbReference type="HOGENOM" id="CLU_229691_0_0_1"/>
<dbReference type="Proteomes" id="UP000007798">
    <property type="component" value="Unassembled WGS sequence"/>
</dbReference>
<dbReference type="eggNOG" id="KOG1246">
    <property type="taxonomic scope" value="Eukaryota"/>
</dbReference>
<feature type="region of interest" description="Disordered" evidence="3">
    <location>
        <begin position="1494"/>
        <end position="1727"/>
    </location>
</feature>
<feature type="compositionally biased region" description="Low complexity" evidence="3">
    <location>
        <begin position="1584"/>
        <end position="1597"/>
    </location>
</feature>
<feature type="compositionally biased region" description="Low complexity" evidence="3">
    <location>
        <begin position="204"/>
        <end position="233"/>
    </location>
</feature>
<feature type="compositionally biased region" description="Polar residues" evidence="3">
    <location>
        <begin position="1653"/>
        <end position="1667"/>
    </location>
</feature>
<feature type="compositionally biased region" description="Low complexity" evidence="3">
    <location>
        <begin position="22"/>
        <end position="41"/>
    </location>
</feature>
<feature type="compositionally biased region" description="Basic residues" evidence="3">
    <location>
        <begin position="545"/>
        <end position="555"/>
    </location>
</feature>
<dbReference type="InterPro" id="IPR003347">
    <property type="entry name" value="JmjC_dom"/>
</dbReference>
<feature type="region of interest" description="Disordered" evidence="3">
    <location>
        <begin position="690"/>
        <end position="1019"/>
    </location>
</feature>
<feature type="compositionally biased region" description="Basic and acidic residues" evidence="3">
    <location>
        <begin position="283"/>
        <end position="305"/>
    </location>
</feature>
<feature type="compositionally biased region" description="Low complexity" evidence="3">
    <location>
        <begin position="1520"/>
        <end position="1529"/>
    </location>
</feature>
<dbReference type="SMR" id="B4N5E7"/>
<feature type="compositionally biased region" description="Polar residues" evidence="3">
    <location>
        <begin position="636"/>
        <end position="647"/>
    </location>
</feature>
<dbReference type="Pfam" id="PF02375">
    <property type="entry name" value="JmjN"/>
    <property type="match status" value="1"/>
</dbReference>
<feature type="compositionally biased region" description="Low complexity" evidence="3">
    <location>
        <begin position="1773"/>
        <end position="1783"/>
    </location>
</feature>
<name>B4N5E7_DROWI</name>
<feature type="domain" description="JmjC" evidence="6">
    <location>
        <begin position="2276"/>
        <end position="2441"/>
    </location>
</feature>
<feature type="compositionally biased region" description="Basic and acidic residues" evidence="3">
    <location>
        <begin position="588"/>
        <end position="615"/>
    </location>
</feature>
<evidence type="ECO:0000256" key="2">
    <source>
        <dbReference type="ARBA" id="ARBA00023242"/>
    </source>
</evidence>
<dbReference type="GO" id="GO:0010468">
    <property type="term" value="P:regulation of gene expression"/>
    <property type="evidence" value="ECO:0007669"/>
    <property type="project" value="TreeGrafter"/>
</dbReference>
<feature type="region of interest" description="Disordered" evidence="3">
    <location>
        <begin position="1209"/>
        <end position="1232"/>
    </location>
</feature>
<dbReference type="PROSITE" id="PS51184">
    <property type="entry name" value="JMJC"/>
    <property type="match status" value="1"/>
</dbReference>
<dbReference type="SUPFAM" id="SSF51197">
    <property type="entry name" value="Clavaminate synthase-like"/>
    <property type="match status" value="1"/>
</dbReference>
<dbReference type="PANTHER" id="PTHR10694:SF113">
    <property type="entry name" value="PROTEIN JUMONJI"/>
    <property type="match status" value="1"/>
</dbReference>
<feature type="compositionally biased region" description="Low complexity" evidence="3">
    <location>
        <begin position="1148"/>
        <end position="1163"/>
    </location>
</feature>
<feature type="region of interest" description="Disordered" evidence="3">
    <location>
        <begin position="1407"/>
        <end position="1473"/>
    </location>
</feature>
<feature type="compositionally biased region" description="Gly residues" evidence="3">
    <location>
        <begin position="1910"/>
        <end position="1921"/>
    </location>
</feature>
<organism evidence="8">
    <name type="scientific">Drosophila willistoni</name>
    <name type="common">Fruit fly</name>
    <dbReference type="NCBI Taxonomy" id="7260"/>
    <lineage>
        <taxon>Eukaryota</taxon>
        <taxon>Metazoa</taxon>
        <taxon>Ecdysozoa</taxon>
        <taxon>Arthropoda</taxon>
        <taxon>Hexapoda</taxon>
        <taxon>Insecta</taxon>
        <taxon>Pterygota</taxon>
        <taxon>Neoptera</taxon>
        <taxon>Endopterygota</taxon>
        <taxon>Diptera</taxon>
        <taxon>Brachycera</taxon>
        <taxon>Muscomorpha</taxon>
        <taxon>Ephydroidea</taxon>
        <taxon>Drosophilidae</taxon>
        <taxon>Drosophila</taxon>
        <taxon>Sophophora</taxon>
    </lineage>
</organism>
<feature type="compositionally biased region" description="Gly residues" evidence="3">
    <location>
        <begin position="1063"/>
        <end position="1073"/>
    </location>
</feature>
<evidence type="ECO:0000259" key="5">
    <source>
        <dbReference type="PROSITE" id="PS51183"/>
    </source>
</evidence>
<dbReference type="InterPro" id="IPR001606">
    <property type="entry name" value="ARID_dom"/>
</dbReference>
<feature type="compositionally biased region" description="Acidic residues" evidence="3">
    <location>
        <begin position="311"/>
        <end position="335"/>
    </location>
</feature>
<feature type="compositionally biased region" description="Low complexity" evidence="3">
    <location>
        <begin position="795"/>
        <end position="811"/>
    </location>
</feature>
<dbReference type="InParanoid" id="B4N5E7"/>
<reference evidence="7 8" key="1">
    <citation type="journal article" date="2007" name="Nature">
        <title>Evolution of genes and genomes on the Drosophila phylogeny.</title>
        <authorList>
            <consortium name="Drosophila 12 Genomes Consortium"/>
            <person name="Clark A.G."/>
            <person name="Eisen M.B."/>
            <person name="Smith D.R."/>
            <person name="Bergman C.M."/>
            <person name="Oliver B."/>
            <person name="Markow T.A."/>
            <person name="Kaufman T.C."/>
            <person name="Kellis M."/>
            <person name="Gelbart W."/>
            <person name="Iyer V.N."/>
            <person name="Pollard D.A."/>
            <person name="Sackton T.B."/>
            <person name="Larracuente A.M."/>
            <person name="Singh N.D."/>
            <person name="Abad J.P."/>
            <person name="Abt D.N."/>
            <person name="Adryan B."/>
            <person name="Aguade M."/>
            <person name="Akashi H."/>
            <person name="Anderson W.W."/>
            <person name="Aquadro C.F."/>
            <person name="Ardell D.H."/>
            <person name="Arguello R."/>
            <person name="Artieri C.G."/>
            <person name="Barbash D.A."/>
            <person name="Barker D."/>
            <person name="Barsanti P."/>
            <person name="Batterham P."/>
            <person name="Batzoglou S."/>
            <person name="Begun D."/>
            <person name="Bhutkar A."/>
            <person name="Blanco E."/>
            <person name="Bosak S.A."/>
            <person name="Bradley R.K."/>
            <person name="Brand A.D."/>
            <person name="Brent M.R."/>
            <person name="Brooks A.N."/>
            <person name="Brown R.H."/>
            <person name="Butlin R.K."/>
            <person name="Caggese C."/>
            <person name="Calvi B.R."/>
            <person name="Bernardo de Carvalho A."/>
            <person name="Caspi A."/>
            <person name="Castrezana S."/>
            <person name="Celniker S.E."/>
            <person name="Chang J.L."/>
            <person name="Chapple C."/>
            <person name="Chatterji S."/>
            <person name="Chinwalla A."/>
            <person name="Civetta A."/>
            <person name="Clifton S.W."/>
            <person name="Comeron J.M."/>
            <person name="Costello J.C."/>
            <person name="Coyne J.A."/>
            <person name="Daub J."/>
            <person name="David R.G."/>
            <person name="Delcher A.L."/>
            <person name="Delehaunty K."/>
            <person name="Do C.B."/>
            <person name="Ebling H."/>
            <person name="Edwards K."/>
            <person name="Eickbush T."/>
            <person name="Evans J.D."/>
            <person name="Filipski A."/>
            <person name="Findeiss S."/>
            <person name="Freyhult E."/>
            <person name="Fulton L."/>
            <person name="Fulton R."/>
            <person name="Garcia A.C."/>
            <person name="Gardiner A."/>
            <person name="Garfield D.A."/>
            <person name="Garvin B.E."/>
            <person name="Gibson G."/>
            <person name="Gilbert D."/>
            <person name="Gnerre S."/>
            <person name="Godfrey J."/>
            <person name="Good R."/>
            <person name="Gotea V."/>
            <person name="Gravely B."/>
            <person name="Greenberg A.J."/>
            <person name="Griffiths-Jones S."/>
            <person name="Gross S."/>
            <person name="Guigo R."/>
            <person name="Gustafson E.A."/>
            <person name="Haerty W."/>
            <person name="Hahn M.W."/>
            <person name="Halligan D.L."/>
            <person name="Halpern A.L."/>
            <person name="Halter G.M."/>
            <person name="Han M.V."/>
            <person name="Heger A."/>
            <person name="Hillier L."/>
            <person name="Hinrichs A.S."/>
            <person name="Holmes I."/>
            <person name="Hoskins R.A."/>
            <person name="Hubisz M.J."/>
            <person name="Hultmark D."/>
            <person name="Huntley M.A."/>
            <person name="Jaffe D.B."/>
            <person name="Jagadeeshan S."/>
            <person name="Jeck W.R."/>
            <person name="Johnson J."/>
            <person name="Jones C.D."/>
            <person name="Jordan W.C."/>
            <person name="Karpen G.H."/>
            <person name="Kataoka E."/>
            <person name="Keightley P.D."/>
            <person name="Kheradpour P."/>
            <person name="Kirkness E.F."/>
            <person name="Koerich L.B."/>
            <person name="Kristiansen K."/>
            <person name="Kudrna D."/>
            <person name="Kulathinal R.J."/>
            <person name="Kumar S."/>
            <person name="Kwok R."/>
            <person name="Lander E."/>
            <person name="Langley C.H."/>
            <person name="Lapoint R."/>
            <person name="Lazzaro B.P."/>
            <person name="Lee S.J."/>
            <person name="Levesque L."/>
            <person name="Li R."/>
            <person name="Lin C.F."/>
            <person name="Lin M.F."/>
            <person name="Lindblad-Toh K."/>
            <person name="Llopart A."/>
            <person name="Long M."/>
            <person name="Low L."/>
            <person name="Lozovsky E."/>
            <person name="Lu J."/>
            <person name="Luo M."/>
            <person name="Machado C.A."/>
            <person name="Makalowski W."/>
            <person name="Marzo M."/>
            <person name="Matsuda M."/>
            <person name="Matzkin L."/>
            <person name="McAllister B."/>
            <person name="McBride C.S."/>
            <person name="McKernan B."/>
            <person name="McKernan K."/>
            <person name="Mendez-Lago M."/>
            <person name="Minx P."/>
            <person name="Mollenhauer M.U."/>
            <person name="Montooth K."/>
            <person name="Mount S.M."/>
            <person name="Mu X."/>
            <person name="Myers E."/>
            <person name="Negre B."/>
            <person name="Newfeld S."/>
            <person name="Nielsen R."/>
            <person name="Noor M.A."/>
            <person name="O'Grady P."/>
            <person name="Pachter L."/>
            <person name="Papaceit M."/>
            <person name="Parisi M.J."/>
            <person name="Parisi M."/>
            <person name="Parts L."/>
            <person name="Pedersen J.S."/>
            <person name="Pesole G."/>
            <person name="Phillippy A.M."/>
            <person name="Ponting C.P."/>
            <person name="Pop M."/>
            <person name="Porcelli D."/>
            <person name="Powell J.R."/>
            <person name="Prohaska S."/>
            <person name="Pruitt K."/>
            <person name="Puig M."/>
            <person name="Quesneville H."/>
            <person name="Ram K.R."/>
            <person name="Rand D."/>
            <person name="Rasmussen M.D."/>
            <person name="Reed L.K."/>
            <person name="Reenan R."/>
            <person name="Reily A."/>
            <person name="Remington K.A."/>
            <person name="Rieger T.T."/>
            <person name="Ritchie M.G."/>
            <person name="Robin C."/>
            <person name="Rogers Y.H."/>
            <person name="Rohde C."/>
            <person name="Rozas J."/>
            <person name="Rubenfield M.J."/>
            <person name="Ruiz A."/>
            <person name="Russo S."/>
            <person name="Salzberg S.L."/>
            <person name="Sanchez-Gracia A."/>
            <person name="Saranga D.J."/>
            <person name="Sato H."/>
            <person name="Schaeffer S.W."/>
            <person name="Schatz M.C."/>
            <person name="Schlenke T."/>
            <person name="Schwartz R."/>
            <person name="Segarra C."/>
            <person name="Singh R.S."/>
            <person name="Sirot L."/>
            <person name="Sirota M."/>
            <person name="Sisneros N.B."/>
            <person name="Smith C.D."/>
            <person name="Smith T.F."/>
            <person name="Spieth J."/>
            <person name="Stage D.E."/>
            <person name="Stark A."/>
            <person name="Stephan W."/>
            <person name="Strausberg R.L."/>
            <person name="Strempel S."/>
            <person name="Sturgill D."/>
            <person name="Sutton G."/>
            <person name="Sutton G.G."/>
            <person name="Tao W."/>
            <person name="Teichmann S."/>
            <person name="Tobari Y.N."/>
            <person name="Tomimura Y."/>
            <person name="Tsolas J.M."/>
            <person name="Valente V.L."/>
            <person name="Venter E."/>
            <person name="Venter J.C."/>
            <person name="Vicario S."/>
            <person name="Vieira F.G."/>
            <person name="Vilella A.J."/>
            <person name="Villasante A."/>
            <person name="Walenz B."/>
            <person name="Wang J."/>
            <person name="Wasserman M."/>
            <person name="Watts T."/>
            <person name="Wilson D."/>
            <person name="Wilson R.K."/>
            <person name="Wing R.A."/>
            <person name="Wolfner M.F."/>
            <person name="Wong A."/>
            <person name="Wong G.K."/>
            <person name="Wu C.I."/>
            <person name="Wu G."/>
            <person name="Yamamoto D."/>
            <person name="Yang H.P."/>
            <person name="Yang S.P."/>
            <person name="Yorke J.A."/>
            <person name="Yoshida K."/>
            <person name="Zdobnov E."/>
            <person name="Zhang P."/>
            <person name="Zhang Y."/>
            <person name="Zimin A.V."/>
            <person name="Baldwin J."/>
            <person name="Abdouelleil A."/>
            <person name="Abdulkadir J."/>
            <person name="Abebe A."/>
            <person name="Abera B."/>
            <person name="Abreu J."/>
            <person name="Acer S.C."/>
            <person name="Aftuck L."/>
            <person name="Alexander A."/>
            <person name="An P."/>
            <person name="Anderson E."/>
            <person name="Anderson S."/>
            <person name="Arachi H."/>
            <person name="Azer M."/>
            <person name="Bachantsang P."/>
            <person name="Barry A."/>
            <person name="Bayul T."/>
            <person name="Berlin A."/>
            <person name="Bessette D."/>
            <person name="Bloom T."/>
            <person name="Blye J."/>
            <person name="Boguslavskiy L."/>
            <person name="Bonnet C."/>
            <person name="Boukhgalter B."/>
            <person name="Bourzgui I."/>
            <person name="Brown A."/>
            <person name="Cahill P."/>
            <person name="Channer S."/>
            <person name="Cheshatsang Y."/>
            <person name="Chuda L."/>
            <person name="Citroen M."/>
            <person name="Collymore A."/>
            <person name="Cooke P."/>
            <person name="Costello M."/>
            <person name="D'Aco K."/>
            <person name="Daza R."/>
            <person name="De Haan G."/>
            <person name="DeGray S."/>
            <person name="DeMaso C."/>
            <person name="Dhargay N."/>
            <person name="Dooley K."/>
            <person name="Dooley E."/>
            <person name="Doricent M."/>
            <person name="Dorje P."/>
            <person name="Dorjee K."/>
            <person name="Dupes A."/>
            <person name="Elong R."/>
            <person name="Falk J."/>
            <person name="Farina A."/>
            <person name="Faro S."/>
            <person name="Ferguson D."/>
            <person name="Fisher S."/>
            <person name="Foley C.D."/>
            <person name="Franke A."/>
            <person name="Friedrich D."/>
            <person name="Gadbois L."/>
            <person name="Gearin G."/>
            <person name="Gearin C.R."/>
            <person name="Giannoukos G."/>
            <person name="Goode T."/>
            <person name="Graham J."/>
            <person name="Grandbois E."/>
            <person name="Grewal S."/>
            <person name="Gyaltsen K."/>
            <person name="Hafez N."/>
            <person name="Hagos B."/>
            <person name="Hall J."/>
            <person name="Henson C."/>
            <person name="Hollinger A."/>
            <person name="Honan T."/>
            <person name="Huard M.D."/>
            <person name="Hughes L."/>
            <person name="Hurhula B."/>
            <person name="Husby M.E."/>
            <person name="Kamat A."/>
            <person name="Kanga B."/>
            <person name="Kashin S."/>
            <person name="Khazanovich D."/>
            <person name="Kisner P."/>
            <person name="Lance K."/>
            <person name="Lara M."/>
            <person name="Lee W."/>
            <person name="Lennon N."/>
            <person name="Letendre F."/>
            <person name="LeVine R."/>
            <person name="Lipovsky A."/>
            <person name="Liu X."/>
            <person name="Liu J."/>
            <person name="Liu S."/>
            <person name="Lokyitsang T."/>
            <person name="Lokyitsang Y."/>
            <person name="Lubonja R."/>
            <person name="Lui A."/>
            <person name="MacDonald P."/>
            <person name="Magnisalis V."/>
            <person name="Maru K."/>
            <person name="Matthews C."/>
            <person name="McCusker W."/>
            <person name="McDonough S."/>
            <person name="Mehta T."/>
            <person name="Meldrim J."/>
            <person name="Meneus L."/>
            <person name="Mihai O."/>
            <person name="Mihalev A."/>
            <person name="Mihova T."/>
            <person name="Mittelman R."/>
            <person name="Mlenga V."/>
            <person name="Montmayeur A."/>
            <person name="Mulrain L."/>
            <person name="Navidi A."/>
            <person name="Naylor J."/>
            <person name="Negash T."/>
            <person name="Nguyen T."/>
            <person name="Nguyen N."/>
            <person name="Nicol R."/>
            <person name="Norbu C."/>
            <person name="Norbu N."/>
            <person name="Novod N."/>
            <person name="O'Neill B."/>
            <person name="Osman S."/>
            <person name="Markiewicz E."/>
            <person name="Oyono O.L."/>
            <person name="Patti C."/>
            <person name="Phunkhang P."/>
            <person name="Pierre F."/>
            <person name="Priest M."/>
            <person name="Raghuraman S."/>
            <person name="Rege F."/>
            <person name="Reyes R."/>
            <person name="Rise C."/>
            <person name="Rogov P."/>
            <person name="Ross K."/>
            <person name="Ryan E."/>
            <person name="Settipalli S."/>
            <person name="Shea T."/>
            <person name="Sherpa N."/>
            <person name="Shi L."/>
            <person name="Shih D."/>
            <person name="Sparrow T."/>
            <person name="Spaulding J."/>
            <person name="Stalker J."/>
            <person name="Stange-Thomann N."/>
            <person name="Stavropoulos S."/>
            <person name="Stone C."/>
            <person name="Strader C."/>
            <person name="Tesfaye S."/>
            <person name="Thomson T."/>
            <person name="Thoulutsang Y."/>
            <person name="Thoulutsang D."/>
            <person name="Topham K."/>
            <person name="Topping I."/>
            <person name="Tsamla T."/>
            <person name="Vassiliev H."/>
            <person name="Vo A."/>
            <person name="Wangchuk T."/>
            <person name="Wangdi T."/>
            <person name="Weiand M."/>
            <person name="Wilkinson J."/>
            <person name="Wilson A."/>
            <person name="Yadav S."/>
            <person name="Young G."/>
            <person name="Yu Q."/>
            <person name="Zembek L."/>
            <person name="Zhong D."/>
            <person name="Zimmer A."/>
            <person name="Zwirko Z."/>
            <person name="Jaffe D.B."/>
            <person name="Alvarez P."/>
            <person name="Brockman W."/>
            <person name="Butler J."/>
            <person name="Chin C."/>
            <person name="Gnerre S."/>
            <person name="Grabherr M."/>
            <person name="Kleber M."/>
            <person name="Mauceli E."/>
            <person name="MacCallum I."/>
        </authorList>
    </citation>
    <scope>NUCLEOTIDE SEQUENCE [LARGE SCALE GENOMIC DNA]</scope>
    <source>
        <strain evidence="8">Tucson 14030-0811.24</strain>
    </source>
</reference>
<dbReference type="GO" id="GO:0000785">
    <property type="term" value="C:chromatin"/>
    <property type="evidence" value="ECO:0007669"/>
    <property type="project" value="TreeGrafter"/>
</dbReference>
<dbReference type="InterPro" id="IPR004198">
    <property type="entry name" value="Znf_C5HC2"/>
</dbReference>
<dbReference type="SUPFAM" id="SSF46774">
    <property type="entry name" value="ARID-like"/>
    <property type="match status" value="1"/>
</dbReference>
<feature type="region of interest" description="Disordered" evidence="3">
    <location>
        <begin position="1"/>
        <end position="129"/>
    </location>
</feature>
<dbReference type="Pfam" id="PF01388">
    <property type="entry name" value="ARID"/>
    <property type="match status" value="1"/>
</dbReference>
<protein>
    <submittedName>
        <fullName evidence="7">GK20560</fullName>
    </submittedName>
</protein>
<dbReference type="GO" id="GO:0003677">
    <property type="term" value="F:DNA binding"/>
    <property type="evidence" value="ECO:0007669"/>
    <property type="project" value="InterPro"/>
</dbReference>
<dbReference type="SMART" id="SM00545">
    <property type="entry name" value="JmjN"/>
    <property type="match status" value="1"/>
</dbReference>
<dbReference type="CDD" id="cd16870">
    <property type="entry name" value="ARID_JARD2"/>
    <property type="match status" value="1"/>
</dbReference>
<dbReference type="Gene3D" id="1.10.150.60">
    <property type="entry name" value="ARID DNA-binding domain"/>
    <property type="match status" value="1"/>
</dbReference>
<evidence type="ECO:0000259" key="6">
    <source>
        <dbReference type="PROSITE" id="PS51184"/>
    </source>
</evidence>
<keyword evidence="2" id="KW-0539">Nucleus</keyword>
<comment type="subcellular location">
    <subcellularLocation>
        <location evidence="1">Nucleus</location>
    </subcellularLocation>
</comment>
<evidence type="ECO:0000313" key="7">
    <source>
        <dbReference type="EMBL" id="EDW79586.1"/>
    </source>
</evidence>
<dbReference type="InterPro" id="IPR003349">
    <property type="entry name" value="JmjN"/>
</dbReference>
<feature type="compositionally biased region" description="Low complexity" evidence="3">
    <location>
        <begin position="1552"/>
        <end position="1565"/>
    </location>
</feature>
<dbReference type="InterPro" id="IPR036431">
    <property type="entry name" value="ARID_dom_sf"/>
</dbReference>
<feature type="compositionally biased region" description="Low complexity" evidence="3">
    <location>
        <begin position="556"/>
        <end position="587"/>
    </location>
</feature>
<feature type="compositionally biased region" description="Basic and acidic residues" evidence="3">
    <location>
        <begin position="258"/>
        <end position="268"/>
    </location>
</feature>
<dbReference type="Pfam" id="PF02928">
    <property type="entry name" value="zf-C5HC2"/>
    <property type="match status" value="1"/>
</dbReference>
<feature type="region of interest" description="Disordered" evidence="3">
    <location>
        <begin position="1905"/>
        <end position="1925"/>
    </location>
</feature>
<feature type="compositionally biased region" description="Acidic residues" evidence="3">
    <location>
        <begin position="1414"/>
        <end position="1424"/>
    </location>
</feature>
<feature type="region of interest" description="Disordered" evidence="3">
    <location>
        <begin position="1047"/>
        <end position="1091"/>
    </location>
</feature>
<dbReference type="PROSITE" id="PS51011">
    <property type="entry name" value="ARID"/>
    <property type="match status" value="1"/>
</dbReference>
<feature type="compositionally biased region" description="Acidic residues" evidence="3">
    <location>
        <begin position="855"/>
        <end position="867"/>
    </location>
</feature>
<dbReference type="FunCoup" id="B4N5E7">
    <property type="interactions" value="1806"/>
</dbReference>
<proteinExistence type="predicted"/>
<feature type="domain" description="JmjN" evidence="5">
    <location>
        <begin position="1984"/>
        <end position="2025"/>
    </location>
</feature>
<evidence type="ECO:0000259" key="4">
    <source>
        <dbReference type="PROSITE" id="PS51011"/>
    </source>
</evidence>
<dbReference type="FunFam" id="1.10.150.60:FF:000012">
    <property type="entry name" value="Blast:Protein Jumonji"/>
    <property type="match status" value="1"/>
</dbReference>